<dbReference type="PANTHER" id="PTHR32309:SF13">
    <property type="entry name" value="FERRIC ENTEROBACTIN TRANSPORT PROTEIN FEPE"/>
    <property type="match status" value="1"/>
</dbReference>
<evidence type="ECO:0000313" key="3">
    <source>
        <dbReference type="EMBL" id="VAX37363.1"/>
    </source>
</evidence>
<gene>
    <name evidence="3" type="ORF">MNBD_UNCLBAC01-893</name>
</gene>
<dbReference type="Pfam" id="PF13807">
    <property type="entry name" value="GNVR"/>
    <property type="match status" value="1"/>
</dbReference>
<dbReference type="GO" id="GO:0004713">
    <property type="term" value="F:protein tyrosine kinase activity"/>
    <property type="evidence" value="ECO:0007669"/>
    <property type="project" value="TreeGrafter"/>
</dbReference>
<evidence type="ECO:0000256" key="1">
    <source>
        <dbReference type="SAM" id="Phobius"/>
    </source>
</evidence>
<sequence>MNELNENLVTPMGYLKIFFRRKELLVIPAFIGIIFGICAGMLLPKQYMSSTVLLVKEGKSDNPLFSQLAVSTNVSERMGTIRESMLGWNSLVELVKRLKMDANIKTPQEFENLILNIRSRILIKLRGHNVIQLNFIDANPEMTQSVVQTITDIFIKKNVDIQNQDTSDAIIFIEEQLQVYKGKISSSEIADLKDQLHTLLIDSTEHHPMVKQLKELIASKEKDLVKENLTYTEDSSLNSKTVNPIIQEIKNALTKLEKGTVKTPAASSTGEPILGEEHYKLMLMEKLDNVMARDANVNTGIYNMLLQRLETAKITQRLQSSKEGTRYTILDPARIPFKPIKPNKVLVAIGGAFAGILFGVVFIVIAEFLDKSFIDVEEATQYFGMPLLGAISKINTEKTIRVEKEKQYWMYGLTIIAGIVVVVLAMAVANFIG</sequence>
<accession>A0A3B1DKQ6</accession>
<dbReference type="GO" id="GO:0005886">
    <property type="term" value="C:plasma membrane"/>
    <property type="evidence" value="ECO:0007669"/>
    <property type="project" value="TreeGrafter"/>
</dbReference>
<organism evidence="3">
    <name type="scientific">hydrothermal vent metagenome</name>
    <dbReference type="NCBI Taxonomy" id="652676"/>
    <lineage>
        <taxon>unclassified sequences</taxon>
        <taxon>metagenomes</taxon>
        <taxon>ecological metagenomes</taxon>
    </lineage>
</organism>
<dbReference type="AlphaFoldDB" id="A0A3B1DKQ6"/>
<protein>
    <recommendedName>
        <fullName evidence="2">Tyrosine-protein kinase G-rich domain-containing protein</fullName>
    </recommendedName>
</protein>
<dbReference type="EMBL" id="UOGJ01000127">
    <property type="protein sequence ID" value="VAX37363.1"/>
    <property type="molecule type" value="Genomic_DNA"/>
</dbReference>
<keyword evidence="1" id="KW-0812">Transmembrane</keyword>
<proteinExistence type="predicted"/>
<keyword evidence="1" id="KW-1133">Transmembrane helix</keyword>
<evidence type="ECO:0000259" key="2">
    <source>
        <dbReference type="Pfam" id="PF13807"/>
    </source>
</evidence>
<dbReference type="InterPro" id="IPR032807">
    <property type="entry name" value="GNVR"/>
</dbReference>
<reference evidence="3" key="1">
    <citation type="submission" date="2018-06" db="EMBL/GenBank/DDBJ databases">
        <authorList>
            <person name="Zhirakovskaya E."/>
        </authorList>
    </citation>
    <scope>NUCLEOTIDE SEQUENCE</scope>
</reference>
<feature type="transmembrane region" description="Helical" evidence="1">
    <location>
        <begin position="345"/>
        <end position="365"/>
    </location>
</feature>
<name>A0A3B1DKQ6_9ZZZZ</name>
<keyword evidence="1" id="KW-0472">Membrane</keyword>
<feature type="transmembrane region" description="Helical" evidence="1">
    <location>
        <begin position="24"/>
        <end position="43"/>
    </location>
</feature>
<feature type="domain" description="Tyrosine-protein kinase G-rich" evidence="2">
    <location>
        <begin position="291"/>
        <end position="365"/>
    </location>
</feature>
<dbReference type="PANTHER" id="PTHR32309">
    <property type="entry name" value="TYROSINE-PROTEIN KINASE"/>
    <property type="match status" value="1"/>
</dbReference>
<dbReference type="InterPro" id="IPR050445">
    <property type="entry name" value="Bact_polysacc_biosynth/exp"/>
</dbReference>
<feature type="transmembrane region" description="Helical" evidence="1">
    <location>
        <begin position="408"/>
        <end position="432"/>
    </location>
</feature>